<proteinExistence type="predicted"/>
<name>A0A5J6DAY9_9CAUD</name>
<reference evidence="1 2" key="1">
    <citation type="submission" date="2019-07" db="EMBL/GenBank/DDBJ databases">
        <title>Complete genome sequence of bacteriophage infecting Erwinia pyrifoliae.</title>
        <authorList>
            <person name="Kim S.G."/>
            <person name="Park S.C."/>
        </authorList>
    </citation>
    <scope>NUCLEOTIDE SEQUENCE [LARGE SCALE GENOMIC DNA]</scope>
</reference>
<organism evidence="1 2">
    <name type="scientific">Erwinia phage pEp_SNUABM_08</name>
    <dbReference type="NCBI Taxonomy" id="2593268"/>
    <lineage>
        <taxon>Viruses</taxon>
        <taxon>Duplodnaviria</taxon>
        <taxon>Heunggongvirae</taxon>
        <taxon>Uroviricota</taxon>
        <taxon>Caudoviricetes</taxon>
        <taxon>Casjensviridae</taxon>
        <taxon>Gwanakrovirus</taxon>
        <taxon>Gwanakrovirus SNUABM08</taxon>
    </lineage>
</organism>
<sequence length="96" mass="10841">MTSSAKDIKRALVIQQISDRTPLSTLEVANLMGTGQPMAVMFDLLYEQIEGLQESNLRLDDKATKQQQRADVAAMKAQDYFVRLRDNNLLHKGEAF</sequence>
<dbReference type="Proteomes" id="UP000325507">
    <property type="component" value="Segment"/>
</dbReference>
<evidence type="ECO:0000313" key="1">
    <source>
        <dbReference type="EMBL" id="QEQ94793.1"/>
    </source>
</evidence>
<protein>
    <submittedName>
        <fullName evidence="1">Uncharacterized protein</fullName>
    </submittedName>
</protein>
<dbReference type="EMBL" id="MN184886">
    <property type="protein sequence ID" value="QEQ94793.1"/>
    <property type="molecule type" value="Genomic_DNA"/>
</dbReference>
<gene>
    <name evidence="1" type="ORF">pEpSNUABM08_46</name>
</gene>
<evidence type="ECO:0000313" key="2">
    <source>
        <dbReference type="Proteomes" id="UP000325507"/>
    </source>
</evidence>
<accession>A0A5J6DAY9</accession>
<keyword evidence="2" id="KW-1185">Reference proteome</keyword>